<evidence type="ECO:0000256" key="1">
    <source>
        <dbReference type="SAM" id="Phobius"/>
    </source>
</evidence>
<organism evidence="2 3">
    <name type="scientific">Zoogloea oleivorans</name>
    <dbReference type="NCBI Taxonomy" id="1552750"/>
    <lineage>
        <taxon>Bacteria</taxon>
        <taxon>Pseudomonadati</taxon>
        <taxon>Pseudomonadota</taxon>
        <taxon>Betaproteobacteria</taxon>
        <taxon>Rhodocyclales</taxon>
        <taxon>Zoogloeaceae</taxon>
        <taxon>Zoogloea</taxon>
    </lineage>
</organism>
<name>A0A6C2C7K7_9RHOO</name>
<keyword evidence="1" id="KW-1133">Transmembrane helix</keyword>
<feature type="transmembrane region" description="Helical" evidence="1">
    <location>
        <begin position="160"/>
        <end position="180"/>
    </location>
</feature>
<reference evidence="2 3" key="1">
    <citation type="submission" date="2019-01" db="EMBL/GenBank/DDBJ databases">
        <title>Zoogloea oleivorans genome sequencing and assembly.</title>
        <authorList>
            <person name="Tancsics A."/>
            <person name="Farkas M."/>
            <person name="Kriszt B."/>
            <person name="Maroti G."/>
            <person name="Horvath B."/>
        </authorList>
    </citation>
    <scope>NUCLEOTIDE SEQUENCE [LARGE SCALE GENOMIC DNA]</scope>
    <source>
        <strain evidence="2 3">Buc</strain>
    </source>
</reference>
<dbReference type="InterPro" id="IPR049823">
    <property type="entry name" value="XrtH_assoc"/>
</dbReference>
<dbReference type="RefSeq" id="WP_148581801.1">
    <property type="nucleotide sequence ID" value="NZ_SDKK01000065.1"/>
</dbReference>
<comment type="caution">
    <text evidence="2">The sequence shown here is derived from an EMBL/GenBank/DDBJ whole genome shotgun (WGS) entry which is preliminary data.</text>
</comment>
<accession>A0A6C2C7K7</accession>
<dbReference type="AlphaFoldDB" id="A0A6C2C7K7"/>
<sequence>MPLSLVGRFLLGSLFWLFALMLPWYYVASFLAVPAVTLASEIMRLLFPWVEGVELIGTVATLLTQVSVLIPQGNRNVVGYISPDGNYLVFGYGTVLFWALMLASKPTRLGLKLLVGSVALIPVQAWGLCFQWLKGVAFNGGLRAQQYTGLQGWELEGIAYGYQFGVLILTPLVPVLLWVLMNRSFIARLWVAMTLRGALDGYPAGKSMK</sequence>
<dbReference type="Proteomes" id="UP000389128">
    <property type="component" value="Unassembled WGS sequence"/>
</dbReference>
<dbReference type="NCBIfam" id="NF041730">
    <property type="entry name" value="XrtH_assoc"/>
    <property type="match status" value="1"/>
</dbReference>
<protein>
    <submittedName>
        <fullName evidence="2">Uncharacterized protein</fullName>
    </submittedName>
</protein>
<dbReference type="EMBL" id="SDKK01000065">
    <property type="protein sequence ID" value="TYC49991.1"/>
    <property type="molecule type" value="Genomic_DNA"/>
</dbReference>
<feature type="transmembrane region" description="Helical" evidence="1">
    <location>
        <begin position="87"/>
        <end position="104"/>
    </location>
</feature>
<keyword evidence="1" id="KW-0812">Transmembrane</keyword>
<feature type="transmembrane region" description="Helical" evidence="1">
    <location>
        <begin position="111"/>
        <end position="133"/>
    </location>
</feature>
<proteinExistence type="predicted"/>
<feature type="transmembrane region" description="Helical" evidence="1">
    <location>
        <begin position="45"/>
        <end position="67"/>
    </location>
</feature>
<keyword evidence="3" id="KW-1185">Reference proteome</keyword>
<gene>
    <name evidence="2" type="ORF">ETQ85_25555</name>
</gene>
<evidence type="ECO:0000313" key="3">
    <source>
        <dbReference type="Proteomes" id="UP000389128"/>
    </source>
</evidence>
<dbReference type="OrthoDB" id="8901685at2"/>
<evidence type="ECO:0000313" key="2">
    <source>
        <dbReference type="EMBL" id="TYC49991.1"/>
    </source>
</evidence>
<feature type="transmembrane region" description="Helical" evidence="1">
    <location>
        <begin position="14"/>
        <end position="33"/>
    </location>
</feature>
<keyword evidence="1" id="KW-0472">Membrane</keyword>